<reference evidence="5 6" key="1">
    <citation type="submission" date="2021-02" db="EMBL/GenBank/DDBJ databases">
        <authorList>
            <person name="Han P."/>
        </authorList>
    </citation>
    <scope>NUCLEOTIDE SEQUENCE [LARGE SCALE GENOMIC DNA]</scope>
    <source>
        <strain evidence="5">Candidatus Nitrospira sp. ZN2</strain>
    </source>
</reference>
<dbReference type="InterPro" id="IPR018392">
    <property type="entry name" value="LysM"/>
</dbReference>
<dbReference type="PANTHER" id="PTHR37423">
    <property type="entry name" value="SOLUBLE LYTIC MUREIN TRANSGLYCOSYLASE-RELATED"/>
    <property type="match status" value="1"/>
</dbReference>
<feature type="domain" description="LysM" evidence="4">
    <location>
        <begin position="429"/>
        <end position="472"/>
    </location>
</feature>
<organism evidence="5 6">
    <name type="scientific">Nitrospira defluvii</name>
    <dbReference type="NCBI Taxonomy" id="330214"/>
    <lineage>
        <taxon>Bacteria</taxon>
        <taxon>Pseudomonadati</taxon>
        <taxon>Nitrospirota</taxon>
        <taxon>Nitrospiria</taxon>
        <taxon>Nitrospirales</taxon>
        <taxon>Nitrospiraceae</taxon>
        <taxon>Nitrospira</taxon>
    </lineage>
</organism>
<dbReference type="Proteomes" id="UP000675880">
    <property type="component" value="Unassembled WGS sequence"/>
</dbReference>
<proteinExistence type="inferred from homology"/>
<evidence type="ECO:0000256" key="3">
    <source>
        <dbReference type="SAM" id="SignalP"/>
    </source>
</evidence>
<gene>
    <name evidence="5" type="ORF">NSPZN2_30157</name>
</gene>
<dbReference type="Pfam" id="PF01476">
    <property type="entry name" value="LysM"/>
    <property type="match status" value="1"/>
</dbReference>
<dbReference type="CDD" id="cd16894">
    <property type="entry name" value="MltD-like"/>
    <property type="match status" value="1"/>
</dbReference>
<evidence type="ECO:0000256" key="2">
    <source>
        <dbReference type="SAM" id="MobiDB-lite"/>
    </source>
</evidence>
<name>A0ABM8RG37_9BACT</name>
<dbReference type="Gene3D" id="3.10.350.10">
    <property type="entry name" value="LysM domain"/>
    <property type="match status" value="1"/>
</dbReference>
<evidence type="ECO:0000256" key="1">
    <source>
        <dbReference type="ARBA" id="ARBA00007734"/>
    </source>
</evidence>
<dbReference type="SMART" id="SM00257">
    <property type="entry name" value="LysM"/>
    <property type="match status" value="1"/>
</dbReference>
<keyword evidence="6" id="KW-1185">Reference proteome</keyword>
<dbReference type="InterPro" id="IPR036779">
    <property type="entry name" value="LysM_dom_sf"/>
</dbReference>
<dbReference type="PROSITE" id="PS51782">
    <property type="entry name" value="LYSM"/>
    <property type="match status" value="1"/>
</dbReference>
<dbReference type="SUPFAM" id="SSF53955">
    <property type="entry name" value="Lysozyme-like"/>
    <property type="match status" value="1"/>
</dbReference>
<feature type="chain" id="PRO_5045235715" evidence="3">
    <location>
        <begin position="30"/>
        <end position="474"/>
    </location>
</feature>
<accession>A0ABM8RG37</accession>
<evidence type="ECO:0000259" key="4">
    <source>
        <dbReference type="PROSITE" id="PS51782"/>
    </source>
</evidence>
<protein>
    <submittedName>
        <fullName evidence="5">Lytic transglycosylase</fullName>
    </submittedName>
</protein>
<dbReference type="PANTHER" id="PTHR37423:SF2">
    <property type="entry name" value="MEMBRANE-BOUND LYTIC MUREIN TRANSGLYCOSYLASE C"/>
    <property type="match status" value="1"/>
</dbReference>
<feature type="region of interest" description="Disordered" evidence="2">
    <location>
        <begin position="405"/>
        <end position="425"/>
    </location>
</feature>
<dbReference type="CDD" id="cd00118">
    <property type="entry name" value="LysM"/>
    <property type="match status" value="1"/>
</dbReference>
<dbReference type="InterPro" id="IPR023346">
    <property type="entry name" value="Lysozyme-like_dom_sf"/>
</dbReference>
<evidence type="ECO:0000313" key="5">
    <source>
        <dbReference type="EMBL" id="CAE6750734.1"/>
    </source>
</evidence>
<comment type="caution">
    <text evidence="5">The sequence shown here is derived from an EMBL/GenBank/DDBJ whole genome shotgun (WGS) entry which is preliminary data.</text>
</comment>
<dbReference type="Pfam" id="PF01464">
    <property type="entry name" value="SLT"/>
    <property type="match status" value="1"/>
</dbReference>
<keyword evidence="3" id="KW-0732">Signal</keyword>
<dbReference type="EMBL" id="CAJNBJ010000016">
    <property type="protein sequence ID" value="CAE6750734.1"/>
    <property type="molecule type" value="Genomic_DNA"/>
</dbReference>
<dbReference type="SUPFAM" id="SSF54106">
    <property type="entry name" value="LysM domain"/>
    <property type="match status" value="1"/>
</dbReference>
<dbReference type="InterPro" id="IPR008258">
    <property type="entry name" value="Transglycosylase_SLT_dom_1"/>
</dbReference>
<evidence type="ECO:0000313" key="6">
    <source>
        <dbReference type="Proteomes" id="UP000675880"/>
    </source>
</evidence>
<sequence>MQARSFGAGIRSLPLLSMCLLSLSWTAIAGAELPTTPQSDAPAPTEGTEITPAEGAEIAQPDTQSIVQEPEYLLDEEDRATAAEVEAAESSTAVASEPSTEVPPAEALLQFKPLTGNTARFTDLLTPPAEVIQEAAAEQAQESESAPEYNVPIVLDPSVQGHIRFFNVAIRNRFEQWLIRLSHYRPLVDSIFTEFQLPSDLIYLSLVESGFNPHAYSRARAAGPWQFMKGTAKVYGLRVDSYVDERRDPVKSTVAAARYLRDLYDLFGTWPLAMAAYNAGEGKVMRALHTAQAESFSDIAKTRLIRRETKEYVPRFMAATIIAKNPDRYGFPQNDVRPHQFEEVIVRRPIHFKAIANVTGISYQELKVLNPELRRDATPPDDPEYRLKVPIGTREKVEQMLDRAPTHKFPPLPVPVKGRHVKSEPDSGHWYRVRVGDSLEKIAKRFNISVKTLKSNNNLTGPTIKAGSRLVIAN</sequence>
<feature type="region of interest" description="Disordered" evidence="2">
    <location>
        <begin position="34"/>
        <end position="67"/>
    </location>
</feature>
<dbReference type="Gene3D" id="1.10.530.10">
    <property type="match status" value="1"/>
</dbReference>
<feature type="signal peptide" evidence="3">
    <location>
        <begin position="1"/>
        <end position="29"/>
    </location>
</feature>
<comment type="similarity">
    <text evidence="1">Belongs to the transglycosylase Slt family.</text>
</comment>